<organism evidence="3 4">
    <name type="scientific">Paralvinella palmiformis</name>
    <dbReference type="NCBI Taxonomy" id="53620"/>
    <lineage>
        <taxon>Eukaryota</taxon>
        <taxon>Metazoa</taxon>
        <taxon>Spiralia</taxon>
        <taxon>Lophotrochozoa</taxon>
        <taxon>Annelida</taxon>
        <taxon>Polychaeta</taxon>
        <taxon>Sedentaria</taxon>
        <taxon>Canalipalpata</taxon>
        <taxon>Terebellida</taxon>
        <taxon>Terebelliformia</taxon>
        <taxon>Alvinellidae</taxon>
        <taxon>Paralvinella</taxon>
    </lineage>
</organism>
<reference evidence="3" key="1">
    <citation type="journal article" date="2023" name="Mol. Biol. Evol.">
        <title>Third-Generation Sequencing Reveals the Adaptive Role of the Epigenome in Three Deep-Sea Polychaetes.</title>
        <authorList>
            <person name="Perez M."/>
            <person name="Aroh O."/>
            <person name="Sun Y."/>
            <person name="Lan Y."/>
            <person name="Juniper S.K."/>
            <person name="Young C.R."/>
            <person name="Angers B."/>
            <person name="Qian P.Y."/>
        </authorList>
    </citation>
    <scope>NUCLEOTIDE SEQUENCE</scope>
    <source>
        <strain evidence="3">P08H-3</strain>
    </source>
</reference>
<dbReference type="CDD" id="cd00038">
    <property type="entry name" value="CAP_ED"/>
    <property type="match status" value="1"/>
</dbReference>
<dbReference type="PANTHER" id="PTHR23011:SF28">
    <property type="entry name" value="CYCLIC NUCLEOTIDE-BINDING DOMAIN CONTAINING PROTEIN"/>
    <property type="match status" value="1"/>
</dbReference>
<feature type="region of interest" description="Disordered" evidence="1">
    <location>
        <begin position="132"/>
        <end position="210"/>
    </location>
</feature>
<feature type="compositionally biased region" description="Basic and acidic residues" evidence="1">
    <location>
        <begin position="555"/>
        <end position="568"/>
    </location>
</feature>
<feature type="compositionally biased region" description="Basic and acidic residues" evidence="1">
    <location>
        <begin position="162"/>
        <end position="185"/>
    </location>
</feature>
<feature type="domain" description="Cyclic nucleotide-binding" evidence="2">
    <location>
        <begin position="202"/>
        <end position="282"/>
    </location>
</feature>
<dbReference type="PRINTS" id="PR00103">
    <property type="entry name" value="CAMPKINASE"/>
</dbReference>
<feature type="region of interest" description="Disordered" evidence="1">
    <location>
        <begin position="947"/>
        <end position="967"/>
    </location>
</feature>
<dbReference type="PROSITE" id="PS50042">
    <property type="entry name" value="CNMP_BINDING_3"/>
    <property type="match status" value="3"/>
</dbReference>
<feature type="region of interest" description="Disordered" evidence="1">
    <location>
        <begin position="555"/>
        <end position="582"/>
    </location>
</feature>
<evidence type="ECO:0000313" key="3">
    <source>
        <dbReference type="EMBL" id="KAK2163298.1"/>
    </source>
</evidence>
<dbReference type="InterPro" id="IPR014710">
    <property type="entry name" value="RmlC-like_jellyroll"/>
</dbReference>
<feature type="domain" description="Cyclic nucleotide-binding" evidence="2">
    <location>
        <begin position="53"/>
        <end position="103"/>
    </location>
</feature>
<dbReference type="EMBL" id="JAODUP010000082">
    <property type="protein sequence ID" value="KAK2163298.1"/>
    <property type="molecule type" value="Genomic_DNA"/>
</dbReference>
<keyword evidence="4" id="KW-1185">Reference proteome</keyword>
<evidence type="ECO:0000259" key="2">
    <source>
        <dbReference type="PROSITE" id="PS50042"/>
    </source>
</evidence>
<dbReference type="Gene3D" id="2.60.120.10">
    <property type="entry name" value="Jelly Rolls"/>
    <property type="match status" value="3"/>
</dbReference>
<comment type="caution">
    <text evidence="3">The sequence shown here is derived from an EMBL/GenBank/DDBJ whole genome shotgun (WGS) entry which is preliminary data.</text>
</comment>
<evidence type="ECO:0000313" key="4">
    <source>
        <dbReference type="Proteomes" id="UP001208570"/>
    </source>
</evidence>
<feature type="compositionally biased region" description="Basic residues" evidence="1">
    <location>
        <begin position="947"/>
        <end position="957"/>
    </location>
</feature>
<evidence type="ECO:0000256" key="1">
    <source>
        <dbReference type="SAM" id="MobiDB-lite"/>
    </source>
</evidence>
<proteinExistence type="predicted"/>
<feature type="compositionally biased region" description="Basic residues" evidence="1">
    <location>
        <begin position="569"/>
        <end position="582"/>
    </location>
</feature>
<dbReference type="Proteomes" id="UP001208570">
    <property type="component" value="Unassembled WGS sequence"/>
</dbReference>
<dbReference type="InterPro" id="IPR018488">
    <property type="entry name" value="cNMP-bd_CS"/>
</dbReference>
<gene>
    <name evidence="3" type="ORF">LSH36_82g05013</name>
</gene>
<accession>A0AAD9NCA1</accession>
<dbReference type="InterPro" id="IPR018490">
    <property type="entry name" value="cNMP-bd_dom_sf"/>
</dbReference>
<feature type="compositionally biased region" description="Basic and acidic residues" evidence="1">
    <location>
        <begin position="201"/>
        <end position="210"/>
    </location>
</feature>
<dbReference type="AlphaFoldDB" id="A0AAD9NCA1"/>
<name>A0AAD9NCA1_9ANNE</name>
<dbReference type="InterPro" id="IPR000595">
    <property type="entry name" value="cNMP-bd_dom"/>
</dbReference>
<protein>
    <recommendedName>
        <fullName evidence="2">Cyclic nucleotide-binding domain-containing protein</fullName>
    </recommendedName>
</protein>
<feature type="domain" description="Cyclic nucleotide-binding" evidence="2">
    <location>
        <begin position="285"/>
        <end position="335"/>
    </location>
</feature>
<dbReference type="PANTHER" id="PTHR23011">
    <property type="entry name" value="CYCLIC NUCLEOTIDE-BINDING DOMAIN CONTAINING PROTEIN"/>
    <property type="match status" value="1"/>
</dbReference>
<dbReference type="SUPFAM" id="SSF51206">
    <property type="entry name" value="cAMP-binding domain-like"/>
    <property type="match status" value="2"/>
</dbReference>
<sequence>MSHHQSSMDWINLDSIMASLDIRALEVIRKPPEERTKKDTDLLVPWLKKKTRVVQTLEKETVAQIVKYCDYSRAEKDQVIIEQGDRGDTLYIILSGTVSVYINPSKIADDGTPLAGTLAQAGIESITQVAAPPEENEEQAPTDHQRAAPADDATPKSAVQNRRQEQSRGSKRSKDSDTTRADDTQRASPGDETESSYSRTTDGHKKALKSKEKNKYGKFIDKIEAGKCFGEIALISEKNIRNATIISDGTTDLMLIRKELYDRTLKNYQKREFAERRQFVRRHPLFRNWAKHIQRLLEMSLIREIYTFGSQMIRQGEPWNGLTFIQKGRARLLVEPSRHKQQYKDFAPFPTKNDIYAIEFNRPQKKPPEHPEEILRLEHIEVRRTEGYAAAEKRHLHREIPLCIVEEGEILGDVEYVFNLRTHSASAVCMAPTEVFVLTAKNIDRLINKKTPSTGTVLKMEVETKLRNRLSTKQGSQVFLYRHLFFKLTEEIRRSATRRQRPDFGVASNVKNLPDKETLFLHLMHAFAENRAAAVLPHIEGSIFLREKMRQKAKLRDIVRQKQGEKARTRPLRRRPSPKPRSIKHLKMALQKQEEGLEASEREYLAKEYRDLEREVMREFYRSALGGLSQCGDVEQGLKVICDRLAKAGQSLRAPLPSLRTTQSLPELSGTKVLPGVVDQLDGPLSQRELPDETFITQLNQPEIEASPGNVETQRNGTDERLVDTKLEMTEPQVDEVGTLDENAKHRVPDSGQLADGDDREIPAIRVGTPEPVLITPPLNSASELVVAKEAVHLTSRSEIVSTDVGDDFIPDEAKWRLEQLQASIKNSVKLAPEDPSYRDWETSDKSLQYLEQRLKNFKINREPTFVRLPPLQRFQAGDSEAQPRPGAKVIIHRKRSNAITNAKSVPNRNHVNHHVVPNIENYDKLKYHKILSQFALDDVREKWLEKHRKKQPRKRLGVQTDPNSSA</sequence>
<dbReference type="PROSITE" id="PS00888">
    <property type="entry name" value="CNMP_BINDING_1"/>
    <property type="match status" value="1"/>
</dbReference>